<protein>
    <recommendedName>
        <fullName evidence="6">Group 1 truncated hemoglobin</fullName>
    </recommendedName>
</protein>
<evidence type="ECO:0000256" key="3">
    <source>
        <dbReference type="ARBA" id="ARBA00022617"/>
    </source>
</evidence>
<dbReference type="InterPro" id="IPR012292">
    <property type="entry name" value="Globin/Proto"/>
</dbReference>
<dbReference type="Pfam" id="PF01152">
    <property type="entry name" value="Bac_globin"/>
    <property type="match status" value="1"/>
</dbReference>
<dbReference type="GO" id="GO:0005344">
    <property type="term" value="F:oxygen carrier activity"/>
    <property type="evidence" value="ECO:0007669"/>
    <property type="project" value="UniProtKB-UniRule"/>
</dbReference>
<dbReference type="InterPro" id="IPR009050">
    <property type="entry name" value="Globin-like_sf"/>
</dbReference>
<name>A0A2W1LL11_9BACL</name>
<feature type="binding site" description="distal binding residue" evidence="8">
    <location>
        <position position="72"/>
    </location>
    <ligand>
        <name>heme</name>
        <dbReference type="ChEBI" id="CHEBI:30413"/>
    </ligand>
    <ligandPart>
        <name>Fe</name>
        <dbReference type="ChEBI" id="CHEBI:18248"/>
    </ligandPart>
</feature>
<feature type="binding site" description="proximal binding residue" evidence="7">
    <location>
        <position position="72"/>
    </location>
    <ligand>
        <name>heme</name>
        <dbReference type="ChEBI" id="CHEBI:30413"/>
    </ligand>
    <ligandPart>
        <name>Fe</name>
        <dbReference type="ChEBI" id="CHEBI:18248"/>
    </ligandPart>
</feature>
<keyword evidence="5 6" id="KW-0408">Iron</keyword>
<keyword evidence="4 6" id="KW-0479">Metal-binding</keyword>
<evidence type="ECO:0000256" key="6">
    <source>
        <dbReference type="PIRNR" id="PIRNR002030"/>
    </source>
</evidence>
<evidence type="ECO:0000313" key="9">
    <source>
        <dbReference type="EMBL" id="PZD95585.1"/>
    </source>
</evidence>
<dbReference type="Proteomes" id="UP000249522">
    <property type="component" value="Unassembled WGS sequence"/>
</dbReference>
<evidence type="ECO:0000256" key="5">
    <source>
        <dbReference type="ARBA" id="ARBA00023004"/>
    </source>
</evidence>
<evidence type="ECO:0000256" key="8">
    <source>
        <dbReference type="PIRSR" id="PIRSR601486-1"/>
    </source>
</evidence>
<keyword evidence="10" id="KW-1185">Reference proteome</keyword>
<organism evidence="9 10">
    <name type="scientific">Paenibacillus sambharensis</name>
    <dbReference type="NCBI Taxonomy" id="1803190"/>
    <lineage>
        <taxon>Bacteria</taxon>
        <taxon>Bacillati</taxon>
        <taxon>Bacillota</taxon>
        <taxon>Bacilli</taxon>
        <taxon>Bacillales</taxon>
        <taxon>Paenibacillaceae</taxon>
        <taxon>Paenibacillus</taxon>
    </lineage>
</organism>
<dbReference type="PIRSF" id="PIRSF002030">
    <property type="entry name" value="Globin_Protozoa/Cyanobacteria"/>
    <property type="match status" value="1"/>
</dbReference>
<dbReference type="SUPFAM" id="SSF46458">
    <property type="entry name" value="Globin-like"/>
    <property type="match status" value="1"/>
</dbReference>
<dbReference type="RefSeq" id="WP_111147215.1">
    <property type="nucleotide sequence ID" value="NZ_QKRB01000044.1"/>
</dbReference>
<keyword evidence="6" id="KW-0561">Oxygen transport</keyword>
<dbReference type="InterPro" id="IPR016339">
    <property type="entry name" value="Hemoglobin_trunc_I"/>
</dbReference>
<accession>A0A2W1LL11</accession>
<evidence type="ECO:0000313" key="10">
    <source>
        <dbReference type="Proteomes" id="UP000249522"/>
    </source>
</evidence>
<dbReference type="OrthoDB" id="9795814at2"/>
<dbReference type="InterPro" id="IPR001486">
    <property type="entry name" value="Hemoglobin_trunc"/>
</dbReference>
<evidence type="ECO:0000256" key="1">
    <source>
        <dbReference type="ARBA" id="ARBA00009660"/>
    </source>
</evidence>
<dbReference type="CDD" id="cd00454">
    <property type="entry name" value="TrHb1_N"/>
    <property type="match status" value="1"/>
</dbReference>
<evidence type="ECO:0000256" key="2">
    <source>
        <dbReference type="ARBA" id="ARBA00022448"/>
    </source>
</evidence>
<comment type="similarity">
    <text evidence="1 6">Belongs to the truncated hemoglobin family. Group I subfamily.</text>
</comment>
<dbReference type="GO" id="GO:0019825">
    <property type="term" value="F:oxygen binding"/>
    <property type="evidence" value="ECO:0007669"/>
    <property type="project" value="InterPro"/>
</dbReference>
<comment type="cofactor">
    <cofactor evidence="7">
        <name>heme</name>
        <dbReference type="ChEBI" id="CHEBI:30413"/>
    </cofactor>
    <text evidence="7">Binds 1 heme group per subunit.</text>
</comment>
<dbReference type="GO" id="GO:0020037">
    <property type="term" value="F:heme binding"/>
    <property type="evidence" value="ECO:0007669"/>
    <property type="project" value="InterPro"/>
</dbReference>
<evidence type="ECO:0000256" key="7">
    <source>
        <dbReference type="PIRSR" id="PIRSR002030-1"/>
    </source>
</evidence>
<dbReference type="Gene3D" id="1.10.490.10">
    <property type="entry name" value="Globins"/>
    <property type="match status" value="1"/>
</dbReference>
<dbReference type="EMBL" id="QKRB01000044">
    <property type="protein sequence ID" value="PZD95585.1"/>
    <property type="molecule type" value="Genomic_DNA"/>
</dbReference>
<evidence type="ECO:0000256" key="4">
    <source>
        <dbReference type="ARBA" id="ARBA00022723"/>
    </source>
</evidence>
<keyword evidence="2 6" id="KW-0813">Transport</keyword>
<proteinExistence type="inferred from homology"/>
<dbReference type="GO" id="GO:0046872">
    <property type="term" value="F:metal ion binding"/>
    <property type="evidence" value="ECO:0007669"/>
    <property type="project" value="UniProtKB-UniRule"/>
</dbReference>
<reference evidence="9 10" key="1">
    <citation type="submission" date="2018-06" db="EMBL/GenBank/DDBJ databases">
        <title>Paenibacillus imtechensis sp. nov.</title>
        <authorList>
            <person name="Pinnaka A.K."/>
            <person name="Singh H."/>
            <person name="Kaur M."/>
        </authorList>
    </citation>
    <scope>NUCLEOTIDE SEQUENCE [LARGE SCALE GENOMIC DNA]</scope>
    <source>
        <strain evidence="9 10">SMB1</strain>
    </source>
</reference>
<sequence length="120" mass="13311">MTEQTLFTKLGGQETIDKVVDSFYDKVLADPLVNPFFVHTDMAKQRRHQAAFIGFALGSGAAYTGKSMAKAHEGMNLQPEHFHAIAAHLKTTLEEFGVAEEDVSQVLVQVSTLRDDILYK</sequence>
<dbReference type="AlphaFoldDB" id="A0A2W1LL11"/>
<feature type="binding site" description="distal binding residue" evidence="8">
    <location>
        <position position="48"/>
    </location>
    <ligand>
        <name>heme</name>
        <dbReference type="ChEBI" id="CHEBI:30413"/>
    </ligand>
    <ligandPart>
        <name>Fe</name>
        <dbReference type="ChEBI" id="CHEBI:18248"/>
    </ligandPart>
</feature>
<keyword evidence="3 6" id="KW-0349">Heme</keyword>
<comment type="caution">
    <text evidence="9">The sequence shown here is derived from an EMBL/GenBank/DDBJ whole genome shotgun (WGS) entry which is preliminary data.</text>
</comment>
<gene>
    <name evidence="9" type="ORF">DNH61_13745</name>
</gene>